<dbReference type="PRINTS" id="PR00080">
    <property type="entry name" value="SDRFAMILY"/>
</dbReference>
<accession>A0A7C2G703</accession>
<dbReference type="Gene3D" id="3.40.50.720">
    <property type="entry name" value="NAD(P)-binding Rossmann-like Domain"/>
    <property type="match status" value="1"/>
</dbReference>
<comment type="caution">
    <text evidence="3">The sequence shown here is derived from an EMBL/GenBank/DDBJ whole genome shotgun (WGS) entry which is preliminary data.</text>
</comment>
<name>A0A7C2G703_9DEIN</name>
<dbReference type="InterPro" id="IPR002347">
    <property type="entry name" value="SDR_fam"/>
</dbReference>
<evidence type="ECO:0000256" key="2">
    <source>
        <dbReference type="RuleBase" id="RU000363"/>
    </source>
</evidence>
<dbReference type="AlphaFoldDB" id="A0A7C2G703"/>
<dbReference type="EMBL" id="DSKL01000378">
    <property type="protein sequence ID" value="HEH83188.1"/>
    <property type="molecule type" value="Genomic_DNA"/>
</dbReference>
<reference evidence="3" key="1">
    <citation type="journal article" date="2020" name="mSystems">
        <title>Genome- and Community-Level Interaction Insights into Carbon Utilization and Element Cycling Functions of Hydrothermarchaeota in Hydrothermal Sediment.</title>
        <authorList>
            <person name="Zhou Z."/>
            <person name="Liu Y."/>
            <person name="Xu W."/>
            <person name="Pan J."/>
            <person name="Luo Z.H."/>
            <person name="Li M."/>
        </authorList>
    </citation>
    <scope>NUCLEOTIDE SEQUENCE [LARGE SCALE GENOMIC DNA]</scope>
    <source>
        <strain evidence="3">SpSt-246</strain>
    </source>
</reference>
<dbReference type="SUPFAM" id="SSF51735">
    <property type="entry name" value="NAD(P)-binding Rossmann-fold domains"/>
    <property type="match status" value="1"/>
</dbReference>
<evidence type="ECO:0000313" key="3">
    <source>
        <dbReference type="EMBL" id="HEH83188.1"/>
    </source>
</evidence>
<evidence type="ECO:0000256" key="1">
    <source>
        <dbReference type="ARBA" id="ARBA00006484"/>
    </source>
</evidence>
<protein>
    <submittedName>
        <fullName evidence="3">SDR family oxidoreductase</fullName>
    </submittedName>
</protein>
<organism evidence="3">
    <name type="scientific">Thermus islandicus</name>
    <dbReference type="NCBI Taxonomy" id="540988"/>
    <lineage>
        <taxon>Bacteria</taxon>
        <taxon>Thermotogati</taxon>
        <taxon>Deinococcota</taxon>
        <taxon>Deinococci</taxon>
        <taxon>Thermales</taxon>
        <taxon>Thermaceae</taxon>
        <taxon>Thermus</taxon>
    </lineage>
</organism>
<dbReference type="PANTHER" id="PTHR42760">
    <property type="entry name" value="SHORT-CHAIN DEHYDROGENASES/REDUCTASES FAMILY MEMBER"/>
    <property type="match status" value="1"/>
</dbReference>
<dbReference type="GO" id="GO:0016616">
    <property type="term" value="F:oxidoreductase activity, acting on the CH-OH group of donors, NAD or NADP as acceptor"/>
    <property type="evidence" value="ECO:0007669"/>
    <property type="project" value="TreeGrafter"/>
</dbReference>
<dbReference type="CDD" id="cd05233">
    <property type="entry name" value="SDR_c"/>
    <property type="match status" value="1"/>
</dbReference>
<sequence>MGPMGALKDRTARVTGGGSGIGRAVVLALAREGARVAVADLQEERAVKVAEEAQALGAAGLALAVDVRQGASVAQGVETTVRAFGRLDILVCAAGTDHLAPFLETDEALWDELIAVNYKGVLHACKAALPHMVARGAGAIVNLASDAGRVGSSGEAVHSGTKGAVIAFTKALAREVARHGIRVNAVAPGPTDTPLLHRLRQGHEGLFEAMVRATPMRRLAQPEEVAEAQTVEK</sequence>
<dbReference type="InterPro" id="IPR036291">
    <property type="entry name" value="NAD(P)-bd_dom_sf"/>
</dbReference>
<gene>
    <name evidence="3" type="ORF">ENP73_09575</name>
</gene>
<comment type="similarity">
    <text evidence="1 2">Belongs to the short-chain dehydrogenases/reductases (SDR) family.</text>
</comment>
<dbReference type="PRINTS" id="PR00081">
    <property type="entry name" value="GDHRDH"/>
</dbReference>
<proteinExistence type="inferred from homology"/>
<dbReference type="Pfam" id="PF00106">
    <property type="entry name" value="adh_short"/>
    <property type="match status" value="1"/>
</dbReference>
<dbReference type="FunFam" id="3.40.50.720:FF:000084">
    <property type="entry name" value="Short-chain dehydrogenase reductase"/>
    <property type="match status" value="1"/>
</dbReference>